<feature type="region of interest" description="Disordered" evidence="1">
    <location>
        <begin position="68"/>
        <end position="91"/>
    </location>
</feature>
<name>A0A0F9FX92_9ZZZZ</name>
<sequence>MGDSECDTSSGNLNYSDDDLNAVSALLDVCEKNPVVYEAVIAELGALYGHEFTLTQIPTIRRAMKQGQASPVEGLENFGQPHPDPELDIPR</sequence>
<gene>
    <name evidence="2" type="ORF">LCGC14_1980670</name>
</gene>
<feature type="non-terminal residue" evidence="2">
    <location>
        <position position="91"/>
    </location>
</feature>
<organism evidence="2">
    <name type="scientific">marine sediment metagenome</name>
    <dbReference type="NCBI Taxonomy" id="412755"/>
    <lineage>
        <taxon>unclassified sequences</taxon>
        <taxon>metagenomes</taxon>
        <taxon>ecological metagenomes</taxon>
    </lineage>
</organism>
<proteinExistence type="predicted"/>
<evidence type="ECO:0000313" key="2">
    <source>
        <dbReference type="EMBL" id="KKL82846.1"/>
    </source>
</evidence>
<protein>
    <submittedName>
        <fullName evidence="2">Uncharacterized protein</fullName>
    </submittedName>
</protein>
<accession>A0A0F9FX92</accession>
<reference evidence="2" key="1">
    <citation type="journal article" date="2015" name="Nature">
        <title>Complex archaea that bridge the gap between prokaryotes and eukaryotes.</title>
        <authorList>
            <person name="Spang A."/>
            <person name="Saw J.H."/>
            <person name="Jorgensen S.L."/>
            <person name="Zaremba-Niedzwiedzka K."/>
            <person name="Martijn J."/>
            <person name="Lind A.E."/>
            <person name="van Eijk R."/>
            <person name="Schleper C."/>
            <person name="Guy L."/>
            <person name="Ettema T.J."/>
        </authorList>
    </citation>
    <scope>NUCLEOTIDE SEQUENCE</scope>
</reference>
<dbReference type="AlphaFoldDB" id="A0A0F9FX92"/>
<evidence type="ECO:0000256" key="1">
    <source>
        <dbReference type="SAM" id="MobiDB-lite"/>
    </source>
</evidence>
<comment type="caution">
    <text evidence="2">The sequence shown here is derived from an EMBL/GenBank/DDBJ whole genome shotgun (WGS) entry which is preliminary data.</text>
</comment>
<dbReference type="EMBL" id="LAZR01022157">
    <property type="protein sequence ID" value="KKL82846.1"/>
    <property type="molecule type" value="Genomic_DNA"/>
</dbReference>